<evidence type="ECO:0000313" key="10">
    <source>
        <dbReference type="Proteomes" id="UP000317429"/>
    </source>
</evidence>
<evidence type="ECO:0000256" key="8">
    <source>
        <dbReference type="SAM" id="SignalP"/>
    </source>
</evidence>
<proteinExistence type="predicted"/>
<evidence type="ECO:0000256" key="4">
    <source>
        <dbReference type="ARBA" id="ARBA00022989"/>
    </source>
</evidence>
<keyword evidence="10" id="KW-1185">Reference proteome</keyword>
<feature type="chain" id="PRO_5021898728" evidence="8">
    <location>
        <begin position="19"/>
        <end position="348"/>
    </location>
</feature>
<feature type="compositionally biased region" description="Low complexity" evidence="6">
    <location>
        <begin position="140"/>
        <end position="151"/>
    </location>
</feature>
<reference evidence="9 10" key="1">
    <citation type="submission" date="2019-02" db="EMBL/GenBank/DDBJ databases">
        <title>Deep-cultivation of Planctomycetes and their phenomic and genomic characterization uncovers novel biology.</title>
        <authorList>
            <person name="Wiegand S."/>
            <person name="Jogler M."/>
            <person name="Boedeker C."/>
            <person name="Pinto D."/>
            <person name="Vollmers J."/>
            <person name="Rivas-Marin E."/>
            <person name="Kohn T."/>
            <person name="Peeters S.H."/>
            <person name="Heuer A."/>
            <person name="Rast P."/>
            <person name="Oberbeckmann S."/>
            <person name="Bunk B."/>
            <person name="Jeske O."/>
            <person name="Meyerdierks A."/>
            <person name="Storesund J.E."/>
            <person name="Kallscheuer N."/>
            <person name="Luecker S."/>
            <person name="Lage O.M."/>
            <person name="Pohl T."/>
            <person name="Merkel B.J."/>
            <person name="Hornburger P."/>
            <person name="Mueller R.-W."/>
            <person name="Bruemmer F."/>
            <person name="Labrenz M."/>
            <person name="Spormann A.M."/>
            <person name="Op den Camp H."/>
            <person name="Overmann J."/>
            <person name="Amann R."/>
            <person name="Jetten M.S.M."/>
            <person name="Mascher T."/>
            <person name="Medema M.H."/>
            <person name="Devos D.P."/>
            <person name="Kaster A.-K."/>
            <person name="Ovreas L."/>
            <person name="Rohde M."/>
            <person name="Galperin M.Y."/>
            <person name="Jogler C."/>
        </authorList>
    </citation>
    <scope>NUCLEOTIDE SEQUENCE [LARGE SCALE GENOMIC DNA]</scope>
    <source>
        <strain evidence="9 10">Pla175</strain>
    </source>
</reference>
<evidence type="ECO:0000256" key="3">
    <source>
        <dbReference type="ARBA" id="ARBA00022692"/>
    </source>
</evidence>
<dbReference type="EMBL" id="CP036291">
    <property type="protein sequence ID" value="QDU88221.1"/>
    <property type="molecule type" value="Genomic_DNA"/>
</dbReference>
<keyword evidence="4 7" id="KW-1133">Transmembrane helix</keyword>
<evidence type="ECO:0000256" key="1">
    <source>
        <dbReference type="ARBA" id="ARBA00004236"/>
    </source>
</evidence>
<keyword evidence="5 7" id="KW-0472">Membrane</keyword>
<dbReference type="GO" id="GO:0044781">
    <property type="term" value="P:bacterial-type flagellum organization"/>
    <property type="evidence" value="ECO:0007669"/>
    <property type="project" value="InterPro"/>
</dbReference>
<dbReference type="InterPro" id="IPR022781">
    <property type="entry name" value="Flagellar_biosynth_FliO"/>
</dbReference>
<dbReference type="AlphaFoldDB" id="A0A518D9R3"/>
<evidence type="ECO:0000256" key="7">
    <source>
        <dbReference type="SAM" id="Phobius"/>
    </source>
</evidence>
<dbReference type="GO" id="GO:0016020">
    <property type="term" value="C:membrane"/>
    <property type="evidence" value="ECO:0007669"/>
    <property type="project" value="InterPro"/>
</dbReference>
<evidence type="ECO:0000256" key="6">
    <source>
        <dbReference type="SAM" id="MobiDB-lite"/>
    </source>
</evidence>
<keyword evidence="9" id="KW-0282">Flagellum</keyword>
<evidence type="ECO:0000256" key="2">
    <source>
        <dbReference type="ARBA" id="ARBA00022475"/>
    </source>
</evidence>
<dbReference type="Proteomes" id="UP000317429">
    <property type="component" value="Chromosome"/>
</dbReference>
<dbReference type="OrthoDB" id="212262at2"/>
<dbReference type="KEGG" id="pnd:Pla175_15930"/>
<keyword evidence="3 7" id="KW-0812">Transmembrane</keyword>
<keyword evidence="2" id="KW-1003">Cell membrane</keyword>
<keyword evidence="9" id="KW-0966">Cell projection</keyword>
<protein>
    <submittedName>
        <fullName evidence="9">Flagellar biosynthesis protein, FliO</fullName>
    </submittedName>
</protein>
<feature type="transmembrane region" description="Helical" evidence="7">
    <location>
        <begin position="203"/>
        <end position="225"/>
    </location>
</feature>
<name>A0A518D9R3_9BACT</name>
<keyword evidence="8" id="KW-0732">Signal</keyword>
<accession>A0A518D9R3</accession>
<keyword evidence="9" id="KW-0969">Cilium</keyword>
<evidence type="ECO:0000256" key="5">
    <source>
        <dbReference type="ARBA" id="ARBA00023136"/>
    </source>
</evidence>
<feature type="region of interest" description="Disordered" evidence="6">
    <location>
        <begin position="126"/>
        <end position="164"/>
    </location>
</feature>
<evidence type="ECO:0000313" key="9">
    <source>
        <dbReference type="EMBL" id="QDU88221.1"/>
    </source>
</evidence>
<feature type="signal peptide" evidence="8">
    <location>
        <begin position="1"/>
        <end position="18"/>
    </location>
</feature>
<comment type="subcellular location">
    <subcellularLocation>
        <location evidence="1">Cell membrane</location>
    </subcellularLocation>
</comment>
<gene>
    <name evidence="9" type="ORF">Pla175_15930</name>
</gene>
<dbReference type="RefSeq" id="WP_145282912.1">
    <property type="nucleotide sequence ID" value="NZ_CP036291.1"/>
</dbReference>
<dbReference type="Pfam" id="PF04347">
    <property type="entry name" value="FliO"/>
    <property type="match status" value="1"/>
</dbReference>
<sequence precursor="true">MGAQATLAIFTWSFLLSAAAGQTAPSQASGPAGLPAGSAVRFASMDAPAEPIEAAPLVTPQATPGPAPLLPEFSLAAPERQTPEPVGPAPLSPTSYSPAPATEAPRADPVPPTSAWERLAMESPIAPEQGDAPAPPTTPATPADATSAPPATEKPLPNPRSFPAEAGADHARRLLRSKTPPEQADAANAPVIGLESLNLPPGALATTGAALAIVVGVLLLSMWCLRRAAPRSARPLPGDVVMVLGQVRLAGKQTAQLMKIGSKLVLVNVTPEGAKPITEITDPDEVARMLGICEQANPNGATAAFQEIFEQLTREPAHGGLTGDEPSLLDRRRLADAYANTPGGRAYG</sequence>
<feature type="region of interest" description="Disordered" evidence="6">
    <location>
        <begin position="79"/>
        <end position="113"/>
    </location>
</feature>
<organism evidence="9 10">
    <name type="scientific">Pirellulimonas nuda</name>
    <dbReference type="NCBI Taxonomy" id="2528009"/>
    <lineage>
        <taxon>Bacteria</taxon>
        <taxon>Pseudomonadati</taxon>
        <taxon>Planctomycetota</taxon>
        <taxon>Planctomycetia</taxon>
        <taxon>Pirellulales</taxon>
        <taxon>Lacipirellulaceae</taxon>
        <taxon>Pirellulimonas</taxon>
    </lineage>
</organism>